<proteinExistence type="predicted"/>
<name>A0A0F9J775_9ZZZZ</name>
<dbReference type="EMBL" id="LAZR01012156">
    <property type="protein sequence ID" value="KKM30266.1"/>
    <property type="molecule type" value="Genomic_DNA"/>
</dbReference>
<organism evidence="1">
    <name type="scientific">marine sediment metagenome</name>
    <dbReference type="NCBI Taxonomy" id="412755"/>
    <lineage>
        <taxon>unclassified sequences</taxon>
        <taxon>metagenomes</taxon>
        <taxon>ecological metagenomes</taxon>
    </lineage>
</organism>
<protein>
    <submittedName>
        <fullName evidence="1">Uncharacterized protein</fullName>
    </submittedName>
</protein>
<gene>
    <name evidence="1" type="ORF">LCGC14_1566220</name>
</gene>
<sequence length="173" mass="17391">MKKLLIFLGVMLLAAGSYAGIIYDNTTDDISSSSGTMTIDGSPVGGGTHPVNLASDVTGELPHASTSNDSSNVHGLDGGANVLGNLDAAAEFVQRATNVSVVVDTAHVPSRIGADAVTFGTAFNAVPIVVVGPSDNTSILAQGGHTVSTTGFTATGFRDSDLTAELSWIALGT</sequence>
<accession>A0A0F9J775</accession>
<comment type="caution">
    <text evidence="1">The sequence shown here is derived from an EMBL/GenBank/DDBJ whole genome shotgun (WGS) entry which is preliminary data.</text>
</comment>
<evidence type="ECO:0000313" key="1">
    <source>
        <dbReference type="EMBL" id="KKM30266.1"/>
    </source>
</evidence>
<reference evidence="1" key="1">
    <citation type="journal article" date="2015" name="Nature">
        <title>Complex archaea that bridge the gap between prokaryotes and eukaryotes.</title>
        <authorList>
            <person name="Spang A."/>
            <person name="Saw J.H."/>
            <person name="Jorgensen S.L."/>
            <person name="Zaremba-Niedzwiedzka K."/>
            <person name="Martijn J."/>
            <person name="Lind A.E."/>
            <person name="van Eijk R."/>
            <person name="Schleper C."/>
            <person name="Guy L."/>
            <person name="Ettema T.J."/>
        </authorList>
    </citation>
    <scope>NUCLEOTIDE SEQUENCE</scope>
</reference>
<dbReference type="AlphaFoldDB" id="A0A0F9J775"/>